<proteinExistence type="predicted"/>
<evidence type="ECO:0000256" key="1">
    <source>
        <dbReference type="SAM" id="MobiDB-lite"/>
    </source>
</evidence>
<accession>A0A2P6NGP0</accession>
<dbReference type="GO" id="GO:0046856">
    <property type="term" value="P:phosphatidylinositol dephosphorylation"/>
    <property type="evidence" value="ECO:0007669"/>
    <property type="project" value="InterPro"/>
</dbReference>
<keyword evidence="4" id="KW-1185">Reference proteome</keyword>
<dbReference type="GO" id="GO:0050776">
    <property type="term" value="P:regulation of immune response"/>
    <property type="evidence" value="ECO:0007669"/>
    <property type="project" value="TreeGrafter"/>
</dbReference>
<dbReference type="InterPro" id="IPR035892">
    <property type="entry name" value="C2_domain_sf"/>
</dbReference>
<dbReference type="PANTHER" id="PTHR46051">
    <property type="entry name" value="SH2 DOMAIN-CONTAINING PROTEIN"/>
    <property type="match status" value="1"/>
</dbReference>
<organism evidence="3 4">
    <name type="scientific">Planoprotostelium fungivorum</name>
    <dbReference type="NCBI Taxonomy" id="1890364"/>
    <lineage>
        <taxon>Eukaryota</taxon>
        <taxon>Amoebozoa</taxon>
        <taxon>Evosea</taxon>
        <taxon>Variosea</taxon>
        <taxon>Cavosteliida</taxon>
        <taxon>Cavosteliaceae</taxon>
        <taxon>Planoprotostelium</taxon>
    </lineage>
</organism>
<evidence type="ECO:0000259" key="2">
    <source>
        <dbReference type="PROSITE" id="PS50004"/>
    </source>
</evidence>
<evidence type="ECO:0000313" key="4">
    <source>
        <dbReference type="Proteomes" id="UP000241769"/>
    </source>
</evidence>
<protein>
    <recommendedName>
        <fullName evidence="2">C2 domain-containing protein</fullName>
    </recommendedName>
</protein>
<dbReference type="SMART" id="SM00128">
    <property type="entry name" value="IPPc"/>
    <property type="match status" value="1"/>
</dbReference>
<gene>
    <name evidence="3" type="ORF">PROFUN_09804</name>
</gene>
<dbReference type="InterPro" id="IPR000008">
    <property type="entry name" value="C2_dom"/>
</dbReference>
<dbReference type="Pfam" id="PF22669">
    <property type="entry name" value="Exo_endo_phos2"/>
    <property type="match status" value="1"/>
</dbReference>
<dbReference type="InParanoid" id="A0A2P6NGP0"/>
<dbReference type="OrthoDB" id="62798at2759"/>
<feature type="region of interest" description="Disordered" evidence="1">
    <location>
        <begin position="961"/>
        <end position="1015"/>
    </location>
</feature>
<dbReference type="EMBL" id="MDYQ01000089">
    <property type="protein sequence ID" value="PRP83125.1"/>
    <property type="molecule type" value="Genomic_DNA"/>
</dbReference>
<reference evidence="3 4" key="1">
    <citation type="journal article" date="2018" name="Genome Biol. Evol.">
        <title>Multiple Roots of Fruiting Body Formation in Amoebozoa.</title>
        <authorList>
            <person name="Hillmann F."/>
            <person name="Forbes G."/>
            <person name="Novohradska S."/>
            <person name="Ferling I."/>
            <person name="Riege K."/>
            <person name="Groth M."/>
            <person name="Westermann M."/>
            <person name="Marz M."/>
            <person name="Spaller T."/>
            <person name="Winckler T."/>
            <person name="Schaap P."/>
            <person name="Glockner G."/>
        </authorList>
    </citation>
    <scope>NUCLEOTIDE SEQUENCE [LARGE SCALE GENOMIC DNA]</scope>
    <source>
        <strain evidence="3 4">Jena</strain>
    </source>
</reference>
<feature type="compositionally biased region" description="Acidic residues" evidence="1">
    <location>
        <begin position="1003"/>
        <end position="1013"/>
    </location>
</feature>
<dbReference type="InterPro" id="IPR027267">
    <property type="entry name" value="AH/BAR_dom_sf"/>
</dbReference>
<feature type="compositionally biased region" description="Polar residues" evidence="1">
    <location>
        <begin position="968"/>
        <end position="990"/>
    </location>
</feature>
<dbReference type="SUPFAM" id="SSF103657">
    <property type="entry name" value="BAR/IMD domain-like"/>
    <property type="match status" value="1"/>
</dbReference>
<sequence length="1047" mass="118507">MKKGIEAAASAVAQKMISLGHARNATGTNQASPLPTLEDSNQLIVEAAQQGLERHALYIGELDEKLAKYIRTTGKNIEAAQEWTKSLDTYGVNIGEISKTNAQASECFRTISQLLAAMLELQHEVVRNNLIENLQLMNFQEGSMISVQNELKKLRENTIAEAKQAVFSHDKIKTNYEQAFLRKKSHERGKVSLEKLQELETESDVAKTAFRNSAKHTVSVLHSVNEHCTWNLILKMKDMLESINGTYVRTTTFTTEEALPLLRVYKTRIDEINAESKTQHKTMWQHSTPKTVDNYTVASNRALARRSFAADRLAVTGNFLKRTGSTGEMKSMSLSDSYIAEICRTATFEVEGTRKVLGARRKITYDVNVERSMIAIRSSSGEKALRGGEQIVQIAKSWTDPKKVAIFWQLTPNERTKDCIIFSSQAQRERFYEYINFMLRYNPKADKNSIATQQEIEIFCGTWNMGEAPPTDLEPWIPKNKYDLYIINTQECNYSPPKMAGNTNIEQDWFDHIQTHLGKGYVKLCYISLFYIRIIVCIRREHYYKVTEIESSHVATGIGSVIGNKGAVAISFKFNETSMCFIGSHLCARQDEWQNRNDDFRDIIKQLRLGRKTFDVMSQFSHVFWMGDLNYRLTWIRVDLPRNEVLELIKQKQFGKLLEKDQLQEQRRLRNAFAGWNEGAIRFPPTYRFNRGSREYSAEKERVPSWCDRILWRSQPENYISQTSYNSANEPMTSDHSAVFATFVIMTKKSNVPLISMLKSSTHLISPIVEKPVGHCKIVITELKGENLGLDSSVSPYVIFVSDFCEGQKSTEVIQKNTHPQWKDSQVPQLYPFIHNSDILFNNSILVLVKNRIGDDELGQGYISLAGAALPEGNEFTVELYSKGKPSGLLKGRISVDYSGQPGENPRRSQAPININSLVQSSNPSSASQSPQSAPSSPSAIGRNPRDAESRVTFMGQRASSVWDAVSPPNQARRSSFLNRSMSPSTSPRASLQWKPQELSLLGEEDLPEDSSSLDDPISAAEQAMMSTFEPSFFVEDEDDDYEEDTE</sequence>
<dbReference type="GO" id="GO:0016791">
    <property type="term" value="F:phosphatase activity"/>
    <property type="evidence" value="ECO:0007669"/>
    <property type="project" value="InterPro"/>
</dbReference>
<evidence type="ECO:0000313" key="3">
    <source>
        <dbReference type="EMBL" id="PRP83125.1"/>
    </source>
</evidence>
<dbReference type="SUPFAM" id="SSF49562">
    <property type="entry name" value="C2 domain (Calcium/lipid-binding domain, CaLB)"/>
    <property type="match status" value="1"/>
</dbReference>
<dbReference type="Proteomes" id="UP000241769">
    <property type="component" value="Unassembled WGS sequence"/>
</dbReference>
<dbReference type="STRING" id="1890364.A0A2P6NGP0"/>
<dbReference type="InterPro" id="IPR036691">
    <property type="entry name" value="Endo/exonu/phosph_ase_sf"/>
</dbReference>
<dbReference type="PROSITE" id="PS50004">
    <property type="entry name" value="C2"/>
    <property type="match status" value="1"/>
</dbReference>
<dbReference type="GO" id="GO:0009966">
    <property type="term" value="P:regulation of signal transduction"/>
    <property type="evidence" value="ECO:0007669"/>
    <property type="project" value="TreeGrafter"/>
</dbReference>
<dbReference type="PANTHER" id="PTHR46051:SF1">
    <property type="entry name" value="INOSITOL POLYPHOSPHATE-RELATED PHOSPHATASE DOMAIN-CONTAINING PROTEIN"/>
    <property type="match status" value="1"/>
</dbReference>
<name>A0A2P6NGP0_9EUKA</name>
<feature type="compositionally biased region" description="Low complexity" evidence="1">
    <location>
        <begin position="920"/>
        <end position="940"/>
    </location>
</feature>
<comment type="caution">
    <text evidence="3">The sequence shown here is derived from an EMBL/GenBank/DDBJ whole genome shotgun (WGS) entry which is preliminary data.</text>
</comment>
<dbReference type="Gene3D" id="3.60.10.10">
    <property type="entry name" value="Endonuclease/exonuclease/phosphatase"/>
    <property type="match status" value="1"/>
</dbReference>
<dbReference type="SUPFAM" id="SSF56219">
    <property type="entry name" value="DNase I-like"/>
    <property type="match status" value="1"/>
</dbReference>
<feature type="domain" description="C2" evidence="2">
    <location>
        <begin position="759"/>
        <end position="878"/>
    </location>
</feature>
<dbReference type="InterPro" id="IPR000300">
    <property type="entry name" value="IPPc"/>
</dbReference>
<dbReference type="AlphaFoldDB" id="A0A2P6NGP0"/>
<feature type="region of interest" description="Disordered" evidence="1">
    <location>
        <begin position="918"/>
        <end position="949"/>
    </location>
</feature>